<evidence type="ECO:0000313" key="7">
    <source>
        <dbReference type="EMBL" id="CAB4871376.1"/>
    </source>
</evidence>
<dbReference type="InterPro" id="IPR011335">
    <property type="entry name" value="Restrct_endonuc-II-like"/>
</dbReference>
<sequence length="251" mass="28501">MNQIRLSPSRITDFNNCPQLYKYRVVDQLPEQISIDAERGKLVHSVLEKLFDSPQGLRNLDLALSLIPTLWEIQKEEVPGLEALITSQKEWDDRVAALLATYFLLEEPNSFDAAHREMHVELNLSENIYVHGYVDRMDIAPTGEVRIVDYKTGKAPQPRWQGKALSQLKIYALVYWRNTGVIPRLLQLIYLGSSEVVRSAPTADDLIETEVGLFEVATSILSATQENSWPPHPSRLCDWCSFKSICPAFSS</sequence>
<dbReference type="Gene3D" id="3.90.320.10">
    <property type="match status" value="1"/>
</dbReference>
<protein>
    <submittedName>
        <fullName evidence="8">Unannotated protein</fullName>
    </submittedName>
</protein>
<dbReference type="Pfam" id="PF12705">
    <property type="entry name" value="PDDEXK_1"/>
    <property type="match status" value="1"/>
</dbReference>
<dbReference type="SUPFAM" id="SSF52980">
    <property type="entry name" value="Restriction endonuclease-like"/>
    <property type="match status" value="1"/>
</dbReference>
<evidence type="ECO:0000313" key="2">
    <source>
        <dbReference type="EMBL" id="CAB4344225.1"/>
    </source>
</evidence>
<proteinExistence type="predicted"/>
<accession>A0A6J7K668</accession>
<evidence type="ECO:0000313" key="3">
    <source>
        <dbReference type="EMBL" id="CAB4697221.1"/>
    </source>
</evidence>
<dbReference type="InterPro" id="IPR011604">
    <property type="entry name" value="PDDEXK-like_dom_sf"/>
</dbReference>
<evidence type="ECO:0000313" key="9">
    <source>
        <dbReference type="EMBL" id="CAB4980724.1"/>
    </source>
</evidence>
<evidence type="ECO:0000259" key="1">
    <source>
        <dbReference type="Pfam" id="PF12705"/>
    </source>
</evidence>
<dbReference type="EMBL" id="CAESAE010000009">
    <property type="protein sequence ID" value="CAB4344225.1"/>
    <property type="molecule type" value="Genomic_DNA"/>
</dbReference>
<dbReference type="EMBL" id="CAEZXO010000006">
    <property type="protein sequence ID" value="CAB4697221.1"/>
    <property type="molecule type" value="Genomic_DNA"/>
</dbReference>
<evidence type="ECO:0000313" key="4">
    <source>
        <dbReference type="EMBL" id="CAB4723416.1"/>
    </source>
</evidence>
<dbReference type="InterPro" id="IPR038726">
    <property type="entry name" value="PDDEXK_AddAB-type"/>
</dbReference>
<dbReference type="EMBL" id="CAFBNH010000006">
    <property type="protein sequence ID" value="CAB4949714.1"/>
    <property type="molecule type" value="Genomic_DNA"/>
</dbReference>
<dbReference type="EMBL" id="CAFABH010000005">
    <property type="protein sequence ID" value="CAB4824538.1"/>
    <property type="molecule type" value="Genomic_DNA"/>
</dbReference>
<dbReference type="EMBL" id="CAEZYM010000005">
    <property type="protein sequence ID" value="CAB4723416.1"/>
    <property type="molecule type" value="Genomic_DNA"/>
</dbReference>
<dbReference type="EMBL" id="CAFBOC010000012">
    <property type="protein sequence ID" value="CAB4980724.1"/>
    <property type="molecule type" value="Genomic_DNA"/>
</dbReference>
<organism evidence="8">
    <name type="scientific">freshwater metagenome</name>
    <dbReference type="NCBI Taxonomy" id="449393"/>
    <lineage>
        <taxon>unclassified sequences</taxon>
        <taxon>metagenomes</taxon>
        <taxon>ecological metagenomes</taxon>
    </lineage>
</organism>
<evidence type="ECO:0000313" key="6">
    <source>
        <dbReference type="EMBL" id="CAB4824538.1"/>
    </source>
</evidence>
<dbReference type="EMBL" id="CAFBLD010000007">
    <property type="protein sequence ID" value="CAB4871376.1"/>
    <property type="molecule type" value="Genomic_DNA"/>
</dbReference>
<evidence type="ECO:0000313" key="8">
    <source>
        <dbReference type="EMBL" id="CAB4949714.1"/>
    </source>
</evidence>
<reference evidence="8" key="1">
    <citation type="submission" date="2020-05" db="EMBL/GenBank/DDBJ databases">
        <authorList>
            <person name="Chiriac C."/>
            <person name="Salcher M."/>
            <person name="Ghai R."/>
            <person name="Kavagutti S V."/>
        </authorList>
    </citation>
    <scope>NUCLEOTIDE SEQUENCE</scope>
</reference>
<dbReference type="EMBL" id="CAEZZW010000005">
    <property type="protein sequence ID" value="CAB4782506.1"/>
    <property type="molecule type" value="Genomic_DNA"/>
</dbReference>
<feature type="domain" description="PD-(D/E)XK endonuclease-like" evidence="1">
    <location>
        <begin position="5"/>
        <end position="247"/>
    </location>
</feature>
<name>A0A6J7K668_9ZZZZ</name>
<evidence type="ECO:0000313" key="5">
    <source>
        <dbReference type="EMBL" id="CAB4782506.1"/>
    </source>
</evidence>
<gene>
    <name evidence="3" type="ORF">UFOPK2510_01074</name>
    <name evidence="4" type="ORF">UFOPK2718_00691</name>
    <name evidence="5" type="ORF">UFOPK2936_01033</name>
    <name evidence="6" type="ORF">UFOPK3174_00453</name>
    <name evidence="7" type="ORF">UFOPK3328_01079</name>
    <name evidence="8" type="ORF">UFOPK3779_01112</name>
    <name evidence="9" type="ORF">UFOPK3913_01114</name>
    <name evidence="2" type="ORF">UFOPK4107_01362</name>
</gene>
<dbReference type="AlphaFoldDB" id="A0A6J7K668"/>